<reference evidence="2 3" key="7">
    <citation type="journal article" date="1993" name="J. Gen. Virol.">
        <title>Identification of the gene encoding the major capsid protein of insect iridescent virus type 6 by polymerase chain reaction.</title>
        <authorList>
            <person name="Stohwasser R."/>
            <person name="Raab K."/>
            <person name="Schnitzler P."/>
            <person name="Janssen W."/>
            <person name="Darai G."/>
        </authorList>
    </citation>
    <scope>NUCLEOTIDE SEQUENCE [LARGE SCALE GENOMIC DNA]</scope>
</reference>
<keyword evidence="3" id="KW-1185">Reference proteome</keyword>
<reference evidence="2 3" key="11">
    <citation type="journal article" date="1994" name="Virus Genes">
        <title>Chilo iridescent virus encodes a putative helicase belonging to a distinct family within the "DEAD/H" superfamily: implications for the evolution of large DNA viruses.</title>
        <authorList>
            <person name="Sonntag K.C."/>
            <person name="Schnitzler P."/>
            <person name="Koonin E.V."/>
            <person name="Darai G."/>
        </authorList>
    </citation>
    <scope>NUCLEOTIDE SEQUENCE [LARGE SCALE GENOMIC DNA]</scope>
</reference>
<reference evidence="2 3" key="8">
    <citation type="journal article" date="1994" name="Intervirology">
        <title>Identification of the primary structure and the coding capacity of the genome of insect iridescent virus type 6 between the genome coordinates 0.310 and 0.347 (7990 bp).</title>
        <authorList>
            <person name="Sonntag K.C."/>
            <person name="Schnitzler P."/>
            <person name="Janssen W."/>
            <person name="Darai G."/>
        </authorList>
    </citation>
    <scope>NUCLEOTIDE SEQUENCE [LARGE SCALE GENOMIC DNA]</scope>
</reference>
<organism evidence="2 3">
    <name type="scientific">Invertebrate iridescent virus 6</name>
    <name type="common">IIV-6</name>
    <name type="synonym">Chilo iridescent virus</name>
    <dbReference type="NCBI Taxonomy" id="176652"/>
    <lineage>
        <taxon>Viruses</taxon>
        <taxon>Varidnaviria</taxon>
        <taxon>Bamfordvirae</taxon>
        <taxon>Nucleocytoviricota</taxon>
        <taxon>Megaviricetes</taxon>
        <taxon>Pimascovirales</taxon>
        <taxon>Pimascovirales incertae sedis</taxon>
        <taxon>Iridoviridae</taxon>
        <taxon>Betairidovirinae</taxon>
        <taxon>Iridovirus</taxon>
        <taxon>Iridovirus chilo1</taxon>
    </lineage>
</organism>
<reference evidence="2 3" key="3">
    <citation type="journal article" date="1987" name="Virology">
        <title>Molecular cloning and physical mapping of the genome of insect iridescent virus type 6: further evidence for circular permutation of the viral genome.</title>
        <authorList>
            <person name="Schnitzler P."/>
            <person name="Soltau J.B."/>
            <person name="Fischer M."/>
            <person name="Reisner H."/>
            <person name="Scholz J."/>
            <person name="Delius H."/>
            <person name="Darai G."/>
        </authorList>
    </citation>
    <scope>NUCLEOTIDE SEQUENCE [LARGE SCALE GENOMIC DNA]</scope>
</reference>
<organismHost>
    <name type="scientific">Spodoptera frugiperda</name>
    <name type="common">Fall armyworm</name>
    <dbReference type="NCBI Taxonomy" id="7108"/>
</organismHost>
<reference evidence="2 3" key="1">
    <citation type="journal article" date="1984" name="J. Virol.">
        <title>DNA analysis of insect iridescent virus 6: evidence for circular permutation and terminal redundancy.</title>
        <authorList>
            <person name="Delius H."/>
            <person name="Darai G."/>
            <person name="Fluegel R.M."/>
        </authorList>
    </citation>
    <scope>NUCLEOTIDE SEQUENCE [LARGE SCALE GENOMIC DNA]</scope>
</reference>
<reference evidence="2 3" key="2">
    <citation type="journal article" date="1986" name="Med. Microbiol. Immunol.">
        <title>Insect iridescent virus type 6 induced toxic degenerative hepatitis in mice.</title>
        <authorList>
            <person name="Lorbacher de Ruiz H."/>
            <person name="Gelderblom H."/>
            <person name="Hofmann W."/>
            <person name="Darai G."/>
        </authorList>
    </citation>
    <scope>NUCLEOTIDE SEQUENCE [LARGE SCALE GENOMIC DNA]</scope>
</reference>
<keyword evidence="1" id="KW-1133">Transmembrane helix</keyword>
<reference evidence="2 3" key="13">
    <citation type="journal article" date="1998" name="Virus Genes">
        <title>Identification of a thymidylate synthase gene within the genome of Chilo iridescent virus.</title>
        <authorList>
            <person name="Muller K."/>
            <person name="Tidona C.A."/>
            <person name="Bahr U."/>
            <person name="Darai G."/>
        </authorList>
    </citation>
    <scope>NUCLEOTIDE SEQUENCE [LARGE SCALE GENOMIC DNA]</scope>
</reference>
<protein>
    <submittedName>
        <fullName evidence="2">269R</fullName>
    </submittedName>
</protein>
<feature type="transmembrane region" description="Helical" evidence="1">
    <location>
        <begin position="14"/>
        <end position="34"/>
    </location>
</feature>
<reference evidence="2 3" key="4">
    <citation type="journal article" date="1988" name="Virology">
        <title>Identification and characterization of the repetitive DNA element in the genome of insect iridescent virus type 6.</title>
        <authorList>
            <person name="Fischer M."/>
            <person name="Schnitzler P."/>
            <person name="Delius H."/>
            <person name="Darai G."/>
        </authorList>
    </citation>
    <scope>NUCLEOTIDE SEQUENCE [LARGE SCALE GENOMIC DNA]</scope>
</reference>
<reference evidence="2 3" key="14">
    <citation type="journal article" date="1999" name="Virus Genes">
        <title>Identification of a gene cluster within the genome of Chilo iridescent virus encoding enzymes involved in viral DNA replication and processing.</title>
        <authorList>
            <person name="Muller K."/>
            <person name="Tidona C.A."/>
            <person name="Darai G."/>
        </authorList>
    </citation>
    <scope>NUCLEOTIDE SEQUENCE [LARGE SCALE GENOMIC DNA]</scope>
</reference>
<name>Q91FQ4_IIV6</name>
<evidence type="ECO:0000313" key="3">
    <source>
        <dbReference type="Proteomes" id="UP000001359"/>
    </source>
</evidence>
<keyword evidence="1" id="KW-0472">Membrane</keyword>
<dbReference type="KEGG" id="vg:1733081"/>
<organismHost>
    <name type="scientific">Acheta domesticus</name>
    <name type="common">House cricket</name>
    <dbReference type="NCBI Taxonomy" id="6997"/>
</organismHost>
<proteinExistence type="predicted"/>
<evidence type="ECO:0000313" key="2">
    <source>
        <dbReference type="EMBL" id="AAK82130.1"/>
    </source>
</evidence>
<reference evidence="2 3" key="15">
    <citation type="journal article" date="2001" name="Virology">
        <title>Analysis of the first complete DNA sequence of an invertebrate iridovirus: coding strategy of the genome of Chilo iridescent virus.</title>
        <authorList>
            <person name="Jakob N.J."/>
            <person name="Muller K."/>
            <person name="Bahr U."/>
            <person name="Darai G."/>
        </authorList>
    </citation>
    <scope>NUCLEOTIDE SEQUENCE [LARGE SCALE GENOMIC DNA]</scope>
</reference>
<reference evidence="2 3" key="12">
    <citation type="journal article" date="1997" name="Virus Genes">
        <title>The DNA sequence of Chilo iridescent virus between the genome coordinates 0.101 and 0.391; similarities in coding strategy between insect and vertebrate iridoviruses.</title>
        <authorList>
            <person name="Bahr U."/>
            <person name="Tidona C.A."/>
            <person name="Darai G."/>
        </authorList>
    </citation>
    <scope>NUCLEOTIDE SEQUENCE [LARGE SCALE GENOMIC DNA]</scope>
</reference>
<reference evidence="2 3" key="6">
    <citation type="journal article" date="1992" name="Virus Genes">
        <title>Characterization of the third origin of DNA replication of the genome of insect iridescent virus type 6.</title>
        <authorList>
            <person name="Sonntag K.C."/>
            <person name="Darai G."/>
        </authorList>
    </citation>
    <scope>NUCLEOTIDE SEQUENCE [LARGE SCALE GENOMIC DNA]</scope>
</reference>
<dbReference type="GeneID" id="1733081"/>
<reference evidence="2 3" key="5">
    <citation type="journal article" date="1992" name="Virus Genes">
        <title>Identification and mapping of origins of DNA replication within the DNA sequences of the genome of insect iridescent virus type 6.</title>
        <authorList>
            <person name="Handermann M."/>
            <person name="Schnitzler P."/>
            <person name="Rosen-Wolff A."/>
            <person name="Raab K."/>
            <person name="Sonntag K.C."/>
            <person name="Darai G."/>
        </authorList>
    </citation>
    <scope>NUCLEOTIDE SEQUENCE [LARGE SCALE GENOMIC DNA]</scope>
</reference>
<keyword evidence="1" id="KW-0812">Transmembrane</keyword>
<dbReference type="EMBL" id="AF303741">
    <property type="protein sequence ID" value="AAK82130.1"/>
    <property type="molecule type" value="Genomic_DNA"/>
</dbReference>
<dbReference type="RefSeq" id="NP_149732.1">
    <property type="nucleotide sequence ID" value="NC_003038.1"/>
</dbReference>
<sequence>MKTIKSATLKKKSLVFKLKSTIFSTIFVKILFVYKRSAFGITFKSDLKISFLATAFASDGILTEFNNSSRLLSDFPNQFSIKSSSASKISASCIRNPLFSVKMPILNKYSWLFQLT</sequence>
<reference evidence="2 3" key="10">
    <citation type="journal article" date="1994" name="Nucleic Acids Res.">
        <title>Identification of genes encoding zinc finger proteins, non-histone chromosomal HMG protein homologue, and a putative GTP phosphohydrolase in the genome of Chilo iridescent virus.</title>
        <authorList>
            <person name="Schnitzler P."/>
            <person name="Hug M."/>
            <person name="Handermann M."/>
            <person name="Janssen W."/>
            <person name="Koonin E.V."/>
            <person name="Delius H."/>
            <person name="Darai C."/>
        </authorList>
    </citation>
    <scope>NUCLEOTIDE SEQUENCE [LARGE SCALE GENOMIC DNA]</scope>
</reference>
<organismHost>
    <name type="scientific">Gryllus bimaculatus</name>
    <name type="common">Two-spotted cricket</name>
    <dbReference type="NCBI Taxonomy" id="6999"/>
</organismHost>
<organismHost>
    <name type="scientific">Chilo suppressalis</name>
    <name type="common">Asiatic rice borer moth</name>
    <dbReference type="NCBI Taxonomy" id="168631"/>
</organismHost>
<reference evidence="2 3" key="9">
    <citation type="journal article" date="1994" name="J. Gen. Virol.">
        <title>Insect iridescent virus type 6 encodes a polypeptide related to the largest subunit of eukaryotic RNA polymerase II.</title>
        <authorList>
            <person name="Schnitzler P."/>
            <person name="Sonntag K.C."/>
            <person name="Muller M."/>
            <person name="Janssen W."/>
            <person name="Bugert J.J."/>
            <person name="Koonin E.V."/>
            <person name="Darai G."/>
        </authorList>
    </citation>
    <scope>NUCLEOTIDE SEQUENCE [LARGE SCALE GENOMIC DNA]</scope>
</reference>
<dbReference type="Proteomes" id="UP000001359">
    <property type="component" value="Segment"/>
</dbReference>
<organismHost>
    <name type="scientific">Gryllus campestris</name>
    <dbReference type="NCBI Taxonomy" id="58607"/>
</organismHost>
<accession>Q91FQ4</accession>
<evidence type="ECO:0000256" key="1">
    <source>
        <dbReference type="SAM" id="Phobius"/>
    </source>
</evidence>